<comment type="caution">
    <text evidence="2">The sequence shown here is derived from an EMBL/GenBank/DDBJ whole genome shotgun (WGS) entry which is preliminary data.</text>
</comment>
<evidence type="ECO:0000313" key="3">
    <source>
        <dbReference type="Proteomes" id="UP000305423"/>
    </source>
</evidence>
<accession>A0AAQ2EXM6</accession>
<dbReference type="InterPro" id="IPR027392">
    <property type="entry name" value="TF_Znf"/>
</dbReference>
<dbReference type="Pfam" id="PF13453">
    <property type="entry name" value="Zn_ribbon_TFIIB"/>
    <property type="match status" value="1"/>
</dbReference>
<sequence length="129" mass="14814">MHCLCDKTLKLIYADAEGHCGYQCQSCGAIWLPRKFVQSIKHTYHFSYTDFIANRTPVEREVSQLCPDDGHTLKGYTLFEANFSECAGCGGVWFEKGELHNLLQNYQRMSSEMSTLDRLDFLNILDFLS</sequence>
<reference evidence="2 3" key="1">
    <citation type="submission" date="2017-12" db="EMBL/GenBank/DDBJ databases">
        <authorList>
            <person name="Paulsen S."/>
            <person name="Gram L.K."/>
        </authorList>
    </citation>
    <scope>NUCLEOTIDE SEQUENCE [LARGE SCALE GENOMIC DNA]</scope>
    <source>
        <strain evidence="2 3">S1607</strain>
    </source>
</reference>
<proteinExistence type="predicted"/>
<dbReference type="RefSeq" id="WP_017218697.1">
    <property type="nucleotide sequence ID" value="NZ_JASGWW010000002.1"/>
</dbReference>
<dbReference type="EMBL" id="PNEL01000001">
    <property type="protein sequence ID" value="TMN82600.1"/>
    <property type="molecule type" value="Genomic_DNA"/>
</dbReference>
<feature type="domain" description="Transcription factor zinc-finger" evidence="1">
    <location>
        <begin position="66"/>
        <end position="104"/>
    </location>
</feature>
<evidence type="ECO:0000313" key="2">
    <source>
        <dbReference type="EMBL" id="TMN82600.1"/>
    </source>
</evidence>
<protein>
    <recommendedName>
        <fullName evidence="1">Transcription factor zinc-finger domain-containing protein</fullName>
    </recommendedName>
</protein>
<organism evidence="2 3">
    <name type="scientific">Pseudoalteromonas piscicida</name>
    <dbReference type="NCBI Taxonomy" id="43662"/>
    <lineage>
        <taxon>Bacteria</taxon>
        <taxon>Pseudomonadati</taxon>
        <taxon>Pseudomonadota</taxon>
        <taxon>Gammaproteobacteria</taxon>
        <taxon>Alteromonadales</taxon>
        <taxon>Pseudoalteromonadaceae</taxon>
        <taxon>Pseudoalteromonas</taxon>
    </lineage>
</organism>
<dbReference type="Proteomes" id="UP000305423">
    <property type="component" value="Unassembled WGS sequence"/>
</dbReference>
<gene>
    <name evidence="2" type="ORF">CWB74_00205</name>
</gene>
<dbReference type="AlphaFoldDB" id="A0AAQ2EXM6"/>
<reference evidence="3" key="2">
    <citation type="submission" date="2019-06" db="EMBL/GenBank/DDBJ databases">
        <title>Co-occurence of chitin degradation, pigmentation and bioactivity in marine Pseudoalteromonas.</title>
        <authorList>
            <person name="Sonnenschein E.C."/>
            <person name="Bech P.K."/>
        </authorList>
    </citation>
    <scope>NUCLEOTIDE SEQUENCE [LARGE SCALE GENOMIC DNA]</scope>
    <source>
        <strain evidence="3">S1607</strain>
    </source>
</reference>
<name>A0AAQ2EXM6_PSEO7</name>
<evidence type="ECO:0000259" key="1">
    <source>
        <dbReference type="Pfam" id="PF13453"/>
    </source>
</evidence>